<keyword evidence="2" id="KW-1185">Reference proteome</keyword>
<name>A0ABW2DPR1_9BACT</name>
<organism evidence="1 2">
    <name type="scientific">Rufibacter roseus</name>
    <dbReference type="NCBI Taxonomy" id="1567108"/>
    <lineage>
        <taxon>Bacteria</taxon>
        <taxon>Pseudomonadati</taxon>
        <taxon>Bacteroidota</taxon>
        <taxon>Cytophagia</taxon>
        <taxon>Cytophagales</taxon>
        <taxon>Hymenobacteraceae</taxon>
        <taxon>Rufibacter</taxon>
    </lineage>
</organism>
<evidence type="ECO:0008006" key="3">
    <source>
        <dbReference type="Google" id="ProtNLM"/>
    </source>
</evidence>
<dbReference type="EMBL" id="JBHSYQ010000016">
    <property type="protein sequence ID" value="MFC6999725.1"/>
    <property type="molecule type" value="Genomic_DNA"/>
</dbReference>
<reference evidence="2" key="1">
    <citation type="journal article" date="2019" name="Int. J. Syst. Evol. Microbiol.">
        <title>The Global Catalogue of Microorganisms (GCM) 10K type strain sequencing project: providing services to taxonomists for standard genome sequencing and annotation.</title>
        <authorList>
            <consortium name="The Broad Institute Genomics Platform"/>
            <consortium name="The Broad Institute Genome Sequencing Center for Infectious Disease"/>
            <person name="Wu L."/>
            <person name="Ma J."/>
        </authorList>
    </citation>
    <scope>NUCLEOTIDE SEQUENCE [LARGE SCALE GENOMIC DNA]</scope>
    <source>
        <strain evidence="2">CGMCC 4.7393</strain>
    </source>
</reference>
<comment type="caution">
    <text evidence="1">The sequence shown here is derived from an EMBL/GenBank/DDBJ whole genome shotgun (WGS) entry which is preliminary data.</text>
</comment>
<gene>
    <name evidence="1" type="ORF">ACFQHR_18970</name>
</gene>
<dbReference type="RefSeq" id="WP_066620784.1">
    <property type="nucleotide sequence ID" value="NZ_JBHSYQ010000016.1"/>
</dbReference>
<dbReference type="Proteomes" id="UP001596405">
    <property type="component" value="Unassembled WGS sequence"/>
</dbReference>
<evidence type="ECO:0000313" key="2">
    <source>
        <dbReference type="Proteomes" id="UP001596405"/>
    </source>
</evidence>
<sequence>MSHTPADLPFLQHLYAQDTLYLIPEEQPLADSPVPSTAAVVAPEQQVQVSPVVKEEIAAPAVADVPAIEWLGEALKGTYLLFDVPKNVFPQLPNHPFLQKVLAAVGLASLEVKFGNLSNQLTHNVKVIAREQQARHILVFGEHLPIENLLKLEPYRMYKLDETRFVRIDSLSDIEQSNELKKKLWDVLQKIFLQ</sequence>
<accession>A0ABW2DPR1</accession>
<evidence type="ECO:0000313" key="1">
    <source>
        <dbReference type="EMBL" id="MFC6999725.1"/>
    </source>
</evidence>
<protein>
    <recommendedName>
        <fullName evidence="3">DNA polymerase III subunit psi</fullName>
    </recommendedName>
</protein>
<proteinExistence type="predicted"/>